<evidence type="ECO:0000313" key="2">
    <source>
        <dbReference type="Proteomes" id="UP000000374"/>
    </source>
</evidence>
<evidence type="ECO:0000313" key="1">
    <source>
        <dbReference type="EMBL" id="ABM57397.1"/>
    </source>
</evidence>
<proteinExistence type="predicted"/>
<gene>
    <name evidence="1" type="ordered locus">Veis_1640</name>
</gene>
<dbReference type="Proteomes" id="UP000000374">
    <property type="component" value="Chromosome"/>
</dbReference>
<dbReference type="InterPro" id="IPR036597">
    <property type="entry name" value="Fido-like_dom_sf"/>
</dbReference>
<protein>
    <submittedName>
        <fullName evidence="1">Filamentation induced by cAMP protein Fic</fullName>
    </submittedName>
</protein>
<dbReference type="SUPFAM" id="SSF140931">
    <property type="entry name" value="Fic-like"/>
    <property type="match status" value="1"/>
</dbReference>
<dbReference type="EMBL" id="CP000542">
    <property type="protein sequence ID" value="ABM57397.1"/>
    <property type="molecule type" value="Genomic_DNA"/>
</dbReference>
<keyword evidence="2" id="KW-1185">Reference proteome</keyword>
<dbReference type="Gene3D" id="1.10.3290.10">
    <property type="entry name" value="Fido-like domain"/>
    <property type="match status" value="1"/>
</dbReference>
<name>A1WIE0_VEREI</name>
<sequence length="63" mass="6930">MHPLVLRNIDPDEAGRHRRENVVISGAGTTPPDHVHLPEVIAEPMAWYGAEAPSLHPMGRACR</sequence>
<organism evidence="1 2">
    <name type="scientific">Verminephrobacter eiseniae (strain EF01-2)</name>
    <dbReference type="NCBI Taxonomy" id="391735"/>
    <lineage>
        <taxon>Bacteria</taxon>
        <taxon>Pseudomonadati</taxon>
        <taxon>Pseudomonadota</taxon>
        <taxon>Betaproteobacteria</taxon>
        <taxon>Burkholderiales</taxon>
        <taxon>Comamonadaceae</taxon>
        <taxon>Verminephrobacter</taxon>
    </lineage>
</organism>
<reference evidence="2" key="1">
    <citation type="submission" date="2006-12" db="EMBL/GenBank/DDBJ databases">
        <title>Complete sequence of chromosome 1 of Verminephrobacter eiseniae EF01-2.</title>
        <authorList>
            <person name="Copeland A."/>
            <person name="Lucas S."/>
            <person name="Lapidus A."/>
            <person name="Barry K."/>
            <person name="Detter J.C."/>
            <person name="Glavina del Rio T."/>
            <person name="Dalin E."/>
            <person name="Tice H."/>
            <person name="Pitluck S."/>
            <person name="Chertkov O."/>
            <person name="Brettin T."/>
            <person name="Bruce D."/>
            <person name="Han C."/>
            <person name="Tapia R."/>
            <person name="Gilna P."/>
            <person name="Schmutz J."/>
            <person name="Larimer F."/>
            <person name="Land M."/>
            <person name="Hauser L."/>
            <person name="Kyrpides N."/>
            <person name="Kim E."/>
            <person name="Stahl D."/>
            <person name="Richardson P."/>
        </authorList>
    </citation>
    <scope>NUCLEOTIDE SEQUENCE [LARGE SCALE GENOMIC DNA]</scope>
    <source>
        <strain evidence="2">EF01-2</strain>
    </source>
</reference>
<dbReference type="STRING" id="391735.Veis_1640"/>
<dbReference type="AlphaFoldDB" id="A1WIE0"/>
<dbReference type="eggNOG" id="COG3177">
    <property type="taxonomic scope" value="Bacteria"/>
</dbReference>
<accession>A1WIE0</accession>
<dbReference type="KEGG" id="vei:Veis_1640"/>
<dbReference type="HOGENOM" id="CLU_2884676_0_0_4"/>